<dbReference type="PANTHER" id="PTHR12598:SF0">
    <property type="entry name" value="COPPER HOMEOSTASIS PROTEIN CUTC HOMOLOG"/>
    <property type="match status" value="1"/>
</dbReference>
<dbReference type="AlphaFoldDB" id="A0AAV5AKZ8"/>
<dbReference type="Gene3D" id="3.20.20.380">
    <property type="entry name" value="Copper homeostasis (CutC) domain"/>
    <property type="match status" value="1"/>
</dbReference>
<protein>
    <recommendedName>
        <fullName evidence="2">Copper homeostasis protein cutC homolog</fullName>
    </recommendedName>
</protein>
<sequence length="251" mass="27440">MSSKKRPIIEVCIDSLESATEAVAGGAARLEICANLGVGGGTTPSLGLIMIRSRIGDFVFTKDEVAVMLEDINIYKQENVTGVVIGILKTDGTVDIERTRILVQAAKPMEVCFHRAIDMTRDPLEAIKDIDSIGGIDRVLTSGHGPSAPHNIDMLTAMAKLSLSLPSPITILPGSGINPTSVHIIVQCDWWKSFGEIHMSAGRWLDSPMKFRKEHMSMGAGENKDWQIWRAEENAVKQVQNLVVEAFYVKL</sequence>
<dbReference type="Proteomes" id="UP001050691">
    <property type="component" value="Unassembled WGS sequence"/>
</dbReference>
<organism evidence="3 4">
    <name type="scientific">Clathrus columnatus</name>
    <dbReference type="NCBI Taxonomy" id="1419009"/>
    <lineage>
        <taxon>Eukaryota</taxon>
        <taxon>Fungi</taxon>
        <taxon>Dikarya</taxon>
        <taxon>Basidiomycota</taxon>
        <taxon>Agaricomycotina</taxon>
        <taxon>Agaricomycetes</taxon>
        <taxon>Phallomycetidae</taxon>
        <taxon>Phallales</taxon>
        <taxon>Clathraceae</taxon>
        <taxon>Clathrus</taxon>
    </lineage>
</organism>
<keyword evidence="4" id="KW-1185">Reference proteome</keyword>
<evidence type="ECO:0000313" key="4">
    <source>
        <dbReference type="Proteomes" id="UP001050691"/>
    </source>
</evidence>
<name>A0AAV5AKZ8_9AGAM</name>
<dbReference type="GO" id="GO:0005507">
    <property type="term" value="F:copper ion binding"/>
    <property type="evidence" value="ECO:0007669"/>
    <property type="project" value="TreeGrafter"/>
</dbReference>
<dbReference type="Pfam" id="PF03932">
    <property type="entry name" value="CutC"/>
    <property type="match status" value="1"/>
</dbReference>
<dbReference type="PANTHER" id="PTHR12598">
    <property type="entry name" value="COPPER HOMEOSTASIS PROTEIN CUTC"/>
    <property type="match status" value="1"/>
</dbReference>
<dbReference type="SUPFAM" id="SSF110395">
    <property type="entry name" value="CutC-like"/>
    <property type="match status" value="1"/>
</dbReference>
<reference evidence="3" key="1">
    <citation type="submission" date="2021-10" db="EMBL/GenBank/DDBJ databases">
        <title>De novo Genome Assembly of Clathrus columnatus (Basidiomycota, Fungi) Using Illumina and Nanopore Sequence Data.</title>
        <authorList>
            <person name="Ogiso-Tanaka E."/>
            <person name="Itagaki H."/>
            <person name="Hosoya T."/>
            <person name="Hosaka K."/>
        </authorList>
    </citation>
    <scope>NUCLEOTIDE SEQUENCE</scope>
    <source>
        <strain evidence="3">MO-923</strain>
    </source>
</reference>
<dbReference type="InterPro" id="IPR036822">
    <property type="entry name" value="CutC-like_dom_sf"/>
</dbReference>
<comment type="caution">
    <text evidence="3">The sequence shown here is derived from an EMBL/GenBank/DDBJ whole genome shotgun (WGS) entry which is preliminary data.</text>
</comment>
<dbReference type="HAMAP" id="MF_00795">
    <property type="entry name" value="CutC"/>
    <property type="match status" value="1"/>
</dbReference>
<dbReference type="EMBL" id="BPWL01000008">
    <property type="protein sequence ID" value="GJJ13363.1"/>
    <property type="molecule type" value="Genomic_DNA"/>
</dbReference>
<accession>A0AAV5AKZ8</accession>
<evidence type="ECO:0000256" key="1">
    <source>
        <dbReference type="ARBA" id="ARBA00007768"/>
    </source>
</evidence>
<proteinExistence type="inferred from homology"/>
<comment type="similarity">
    <text evidence="1">Belongs to the CutC family.</text>
</comment>
<gene>
    <name evidence="3" type="ORF">Clacol_007615</name>
</gene>
<evidence type="ECO:0000256" key="2">
    <source>
        <dbReference type="ARBA" id="ARBA00019014"/>
    </source>
</evidence>
<dbReference type="InterPro" id="IPR005627">
    <property type="entry name" value="CutC-like"/>
</dbReference>
<evidence type="ECO:0000313" key="3">
    <source>
        <dbReference type="EMBL" id="GJJ13363.1"/>
    </source>
</evidence>